<dbReference type="GO" id="GO:0005737">
    <property type="term" value="C:cytoplasm"/>
    <property type="evidence" value="ECO:0007669"/>
    <property type="project" value="TreeGrafter"/>
</dbReference>
<dbReference type="SUPFAM" id="SSF56731">
    <property type="entry name" value="DNA primase core"/>
    <property type="match status" value="1"/>
</dbReference>
<evidence type="ECO:0000313" key="2">
    <source>
        <dbReference type="EMBL" id="GAI92662.1"/>
    </source>
</evidence>
<dbReference type="PANTHER" id="PTHR30313">
    <property type="entry name" value="DNA PRIMASE"/>
    <property type="match status" value="1"/>
</dbReference>
<dbReference type="InterPro" id="IPR019475">
    <property type="entry name" value="DNA_primase_DnaB-bd"/>
</dbReference>
<gene>
    <name evidence="2" type="ORF">S12H4_36618</name>
</gene>
<reference evidence="2" key="1">
    <citation type="journal article" date="2014" name="Front. Microbiol.">
        <title>High frequency of phylogenetically diverse reductive dehalogenase-homologous genes in deep subseafloor sedimentary metagenomes.</title>
        <authorList>
            <person name="Kawai M."/>
            <person name="Futagami T."/>
            <person name="Toyoda A."/>
            <person name="Takaki Y."/>
            <person name="Nishi S."/>
            <person name="Hori S."/>
            <person name="Arai W."/>
            <person name="Tsubouchi T."/>
            <person name="Morono Y."/>
            <person name="Uchiyama I."/>
            <person name="Ito T."/>
            <person name="Fujiyama A."/>
            <person name="Inagaki F."/>
            <person name="Takami H."/>
        </authorList>
    </citation>
    <scope>NUCLEOTIDE SEQUENCE</scope>
    <source>
        <strain evidence="2">Expedition CK06-06</strain>
    </source>
</reference>
<dbReference type="Pfam" id="PF10410">
    <property type="entry name" value="DnaB_bind"/>
    <property type="match status" value="1"/>
</dbReference>
<protein>
    <recommendedName>
        <fullName evidence="1">DNA primase DnaB-helicase binding domain-containing protein</fullName>
    </recommendedName>
</protein>
<dbReference type="InterPro" id="IPR050219">
    <property type="entry name" value="DnaG_primase"/>
</dbReference>
<dbReference type="AlphaFoldDB" id="X1SI16"/>
<comment type="caution">
    <text evidence="2">The sequence shown here is derived from an EMBL/GenBank/DDBJ whole genome shotgun (WGS) entry which is preliminary data.</text>
</comment>
<name>X1SI16_9ZZZZ</name>
<feature type="domain" description="DNA primase DnaB-helicase binding" evidence="1">
    <location>
        <begin position="64"/>
        <end position="116"/>
    </location>
</feature>
<evidence type="ECO:0000259" key="1">
    <source>
        <dbReference type="Pfam" id="PF10410"/>
    </source>
</evidence>
<proteinExistence type="predicted"/>
<dbReference type="GO" id="GO:0016779">
    <property type="term" value="F:nucleotidyltransferase activity"/>
    <property type="evidence" value="ECO:0007669"/>
    <property type="project" value="InterPro"/>
</dbReference>
<feature type="non-terminal residue" evidence="2">
    <location>
        <position position="1"/>
    </location>
</feature>
<organism evidence="2">
    <name type="scientific">marine sediment metagenome</name>
    <dbReference type="NCBI Taxonomy" id="412755"/>
    <lineage>
        <taxon>unclassified sequences</taxon>
        <taxon>metagenomes</taxon>
        <taxon>ecological metagenomes</taxon>
    </lineage>
</organism>
<dbReference type="EMBL" id="BARW01021846">
    <property type="protein sequence ID" value="GAI92662.1"/>
    <property type="molecule type" value="Genomic_DNA"/>
</dbReference>
<dbReference type="Gene3D" id="3.40.1360.10">
    <property type="match status" value="1"/>
</dbReference>
<accession>X1SI16</accession>
<dbReference type="PANTHER" id="PTHR30313:SF2">
    <property type="entry name" value="DNA PRIMASE"/>
    <property type="match status" value="1"/>
</dbReference>
<sequence>NIALALDADTAGDEAMLRCVGYENTLDAEVKVIILPRERDPDDVIKEDTKTWQNLLGEALPVVDYTFNMITSKLDLATARDKSLAADKLLPIIAEIKDSIRQDHYLTKLSKLTGTSYRRLETALTRIKPDRRAKGPKSEAVKRAVQPLRSNPLEEYCLALLLKHPELKDSCQGLLPEYFENSENREIFIAWQQGGDLSSLKERLDTAIWEHLDSLITKSIPTNQIEQKCANCILRLREKFLRNREAKRAEALALEAEAGGTGADLAKL</sequence>
<dbReference type="GO" id="GO:0006269">
    <property type="term" value="P:DNA replication, synthesis of primer"/>
    <property type="evidence" value="ECO:0007669"/>
    <property type="project" value="TreeGrafter"/>
</dbReference>
<feature type="non-terminal residue" evidence="2">
    <location>
        <position position="268"/>
    </location>
</feature>